<proteinExistence type="predicted"/>
<protein>
    <submittedName>
        <fullName evidence="1">Uncharacterized protein</fullName>
    </submittedName>
</protein>
<sequence length="78" mass="9708">MISNTQILNYLKMIKNLSKHNLIKKFENGNFNQHQNEEEYIQKANFKINERIICWDLHERHERLRKLMGSYRDYYAQY</sequence>
<keyword evidence="2" id="KW-1185">Reference proteome</keyword>
<dbReference type="AlphaFoldDB" id="A0A3M7S422"/>
<evidence type="ECO:0000313" key="2">
    <source>
        <dbReference type="Proteomes" id="UP000276133"/>
    </source>
</evidence>
<comment type="caution">
    <text evidence="1">The sequence shown here is derived from an EMBL/GenBank/DDBJ whole genome shotgun (WGS) entry which is preliminary data.</text>
</comment>
<reference evidence="1 2" key="1">
    <citation type="journal article" date="2018" name="Sci. Rep.">
        <title>Genomic signatures of local adaptation to the degree of environmental predictability in rotifers.</title>
        <authorList>
            <person name="Franch-Gras L."/>
            <person name="Hahn C."/>
            <person name="Garcia-Roger E.M."/>
            <person name="Carmona M.J."/>
            <person name="Serra M."/>
            <person name="Gomez A."/>
        </authorList>
    </citation>
    <scope>NUCLEOTIDE SEQUENCE [LARGE SCALE GENOMIC DNA]</scope>
    <source>
        <strain evidence="1">HYR1</strain>
    </source>
</reference>
<name>A0A3M7S422_BRAPC</name>
<dbReference type="Proteomes" id="UP000276133">
    <property type="component" value="Unassembled WGS sequence"/>
</dbReference>
<gene>
    <name evidence="1" type="ORF">BpHYR1_054283</name>
</gene>
<organism evidence="1 2">
    <name type="scientific">Brachionus plicatilis</name>
    <name type="common">Marine rotifer</name>
    <name type="synonym">Brachionus muelleri</name>
    <dbReference type="NCBI Taxonomy" id="10195"/>
    <lineage>
        <taxon>Eukaryota</taxon>
        <taxon>Metazoa</taxon>
        <taxon>Spiralia</taxon>
        <taxon>Gnathifera</taxon>
        <taxon>Rotifera</taxon>
        <taxon>Eurotatoria</taxon>
        <taxon>Monogononta</taxon>
        <taxon>Pseudotrocha</taxon>
        <taxon>Ploima</taxon>
        <taxon>Brachionidae</taxon>
        <taxon>Brachionus</taxon>
    </lineage>
</organism>
<accession>A0A3M7S422</accession>
<evidence type="ECO:0000313" key="1">
    <source>
        <dbReference type="EMBL" id="RNA30573.1"/>
    </source>
</evidence>
<dbReference type="EMBL" id="REGN01002071">
    <property type="protein sequence ID" value="RNA30573.1"/>
    <property type="molecule type" value="Genomic_DNA"/>
</dbReference>